<dbReference type="Pfam" id="PF12802">
    <property type="entry name" value="MarR_2"/>
    <property type="match status" value="1"/>
</dbReference>
<comment type="caution">
    <text evidence="2">The sequence shown here is derived from an EMBL/GenBank/DDBJ whole genome shotgun (WGS) entry which is preliminary data.</text>
</comment>
<dbReference type="EMBL" id="JAVDXO010000005">
    <property type="protein sequence ID" value="MDR7307231.1"/>
    <property type="molecule type" value="Genomic_DNA"/>
</dbReference>
<reference evidence="2 3" key="1">
    <citation type="submission" date="2023-07" db="EMBL/GenBank/DDBJ databases">
        <title>Sorghum-associated microbial communities from plants grown in Nebraska, USA.</title>
        <authorList>
            <person name="Schachtman D."/>
        </authorList>
    </citation>
    <scope>NUCLEOTIDE SEQUENCE [LARGE SCALE GENOMIC DNA]</scope>
    <source>
        <strain evidence="2 3">BE308</strain>
    </source>
</reference>
<sequence>MHYYLQVPDFTPIRNDTWRQNHLGHWLRLALERFDARVLELMADHPGVPLGLSNLAERGQVGAAHIHITRHLAVEGSRLTELAQRAGMTKQAMGTLVNQCEAWGMVTREDDPADARARRVQFTATGLAWLGAYQEAVAQAEDELRQSVSPEVATVVALGLEAYSGG</sequence>
<keyword evidence="3" id="KW-1185">Reference proteome</keyword>
<proteinExistence type="predicted"/>
<feature type="domain" description="HTH marR-type" evidence="1">
    <location>
        <begin position="54"/>
        <end position="153"/>
    </location>
</feature>
<dbReference type="Proteomes" id="UP001268089">
    <property type="component" value="Unassembled WGS sequence"/>
</dbReference>
<dbReference type="InterPro" id="IPR000835">
    <property type="entry name" value="HTH_MarR-typ"/>
</dbReference>
<dbReference type="PANTHER" id="PTHR33164:SF57">
    <property type="entry name" value="MARR-FAMILY TRANSCRIPTIONAL REGULATOR"/>
    <property type="match status" value="1"/>
</dbReference>
<dbReference type="Gene3D" id="1.10.10.10">
    <property type="entry name" value="Winged helix-like DNA-binding domain superfamily/Winged helix DNA-binding domain"/>
    <property type="match status" value="1"/>
</dbReference>
<evidence type="ECO:0000259" key="1">
    <source>
        <dbReference type="SMART" id="SM00347"/>
    </source>
</evidence>
<keyword evidence="2" id="KW-0238">DNA-binding</keyword>
<protein>
    <submittedName>
        <fullName evidence="2">DNA-binding MarR family transcriptional regulator</fullName>
    </submittedName>
</protein>
<dbReference type="PANTHER" id="PTHR33164">
    <property type="entry name" value="TRANSCRIPTIONAL REGULATOR, MARR FAMILY"/>
    <property type="match status" value="1"/>
</dbReference>
<dbReference type="RefSeq" id="WP_409034283.1">
    <property type="nucleotide sequence ID" value="NZ_JAVDXO010000005.1"/>
</dbReference>
<dbReference type="SUPFAM" id="SSF46785">
    <property type="entry name" value="Winged helix' DNA-binding domain"/>
    <property type="match status" value="1"/>
</dbReference>
<accession>A0ABU1ZRQ1</accession>
<organism evidence="2 3">
    <name type="scientific">Rhodoferax saidenbachensis</name>
    <dbReference type="NCBI Taxonomy" id="1484693"/>
    <lineage>
        <taxon>Bacteria</taxon>
        <taxon>Pseudomonadati</taxon>
        <taxon>Pseudomonadota</taxon>
        <taxon>Betaproteobacteria</taxon>
        <taxon>Burkholderiales</taxon>
        <taxon>Comamonadaceae</taxon>
        <taxon>Rhodoferax</taxon>
    </lineage>
</organism>
<gene>
    <name evidence="2" type="ORF">J2X15_002518</name>
</gene>
<name>A0ABU1ZRQ1_9BURK</name>
<dbReference type="SMART" id="SM00347">
    <property type="entry name" value="HTH_MARR"/>
    <property type="match status" value="1"/>
</dbReference>
<dbReference type="InterPro" id="IPR039422">
    <property type="entry name" value="MarR/SlyA-like"/>
</dbReference>
<evidence type="ECO:0000313" key="3">
    <source>
        <dbReference type="Proteomes" id="UP001268089"/>
    </source>
</evidence>
<dbReference type="InterPro" id="IPR036388">
    <property type="entry name" value="WH-like_DNA-bd_sf"/>
</dbReference>
<dbReference type="GO" id="GO:0003677">
    <property type="term" value="F:DNA binding"/>
    <property type="evidence" value="ECO:0007669"/>
    <property type="project" value="UniProtKB-KW"/>
</dbReference>
<evidence type="ECO:0000313" key="2">
    <source>
        <dbReference type="EMBL" id="MDR7307231.1"/>
    </source>
</evidence>
<dbReference type="InterPro" id="IPR036390">
    <property type="entry name" value="WH_DNA-bd_sf"/>
</dbReference>